<gene>
    <name evidence="1" type="ORF">SDC9_125403</name>
</gene>
<organism evidence="1">
    <name type="scientific">bioreactor metagenome</name>
    <dbReference type="NCBI Taxonomy" id="1076179"/>
    <lineage>
        <taxon>unclassified sequences</taxon>
        <taxon>metagenomes</taxon>
        <taxon>ecological metagenomes</taxon>
    </lineage>
</organism>
<accession>A0A645CNP2</accession>
<dbReference type="EMBL" id="VSSQ01028610">
    <property type="protein sequence ID" value="MPM78392.1"/>
    <property type="molecule type" value="Genomic_DNA"/>
</dbReference>
<proteinExistence type="predicted"/>
<name>A0A645CNP2_9ZZZZ</name>
<evidence type="ECO:0000313" key="1">
    <source>
        <dbReference type="EMBL" id="MPM78392.1"/>
    </source>
</evidence>
<comment type="caution">
    <text evidence="1">The sequence shown here is derived from an EMBL/GenBank/DDBJ whole genome shotgun (WGS) entry which is preliminary data.</text>
</comment>
<reference evidence="1" key="1">
    <citation type="submission" date="2019-08" db="EMBL/GenBank/DDBJ databases">
        <authorList>
            <person name="Kucharzyk K."/>
            <person name="Murdoch R.W."/>
            <person name="Higgins S."/>
            <person name="Loffler F."/>
        </authorList>
    </citation>
    <scope>NUCLEOTIDE SEQUENCE</scope>
</reference>
<dbReference type="AlphaFoldDB" id="A0A645CNP2"/>
<protein>
    <submittedName>
        <fullName evidence="1">Uncharacterized protein</fullName>
    </submittedName>
</protein>
<sequence>MAVQLLLGGLKKHGLQHGNPVCPPFGRHPGELPAFPGLDGSHTEIDGNTALRLVEDDPEPPLHLVLLHHVELAVAAEGKYAVDTSIDDEIYLAAHFLFIDALVFVDYRDYGGNDSPDEINIHPAQSFHVVMVALFF</sequence>